<evidence type="ECO:0000256" key="4">
    <source>
        <dbReference type="ARBA" id="ARBA00022827"/>
    </source>
</evidence>
<dbReference type="Proteomes" id="UP000076738">
    <property type="component" value="Unassembled WGS sequence"/>
</dbReference>
<evidence type="ECO:0000259" key="6">
    <source>
        <dbReference type="PROSITE" id="PS51387"/>
    </source>
</evidence>
<keyword evidence="3" id="KW-0285">Flavoprotein</keyword>
<feature type="non-terminal residue" evidence="7">
    <location>
        <position position="393"/>
    </location>
</feature>
<evidence type="ECO:0000256" key="1">
    <source>
        <dbReference type="ARBA" id="ARBA00001974"/>
    </source>
</evidence>
<dbReference type="GO" id="GO:0016491">
    <property type="term" value="F:oxidoreductase activity"/>
    <property type="evidence" value="ECO:0007669"/>
    <property type="project" value="UniProtKB-KW"/>
</dbReference>
<dbReference type="InterPro" id="IPR016169">
    <property type="entry name" value="FAD-bd_PCMH_sub2"/>
</dbReference>
<evidence type="ECO:0000256" key="2">
    <source>
        <dbReference type="ARBA" id="ARBA00005466"/>
    </source>
</evidence>
<accession>A0A167I5K4</accession>
<dbReference type="PANTHER" id="PTHR42973">
    <property type="entry name" value="BINDING OXIDOREDUCTASE, PUTATIVE (AFU_ORTHOLOGUE AFUA_1G17690)-RELATED"/>
    <property type="match status" value="1"/>
</dbReference>
<dbReference type="Gene3D" id="3.40.462.20">
    <property type="match status" value="1"/>
</dbReference>
<dbReference type="EMBL" id="KV417312">
    <property type="protein sequence ID" value="KZO92326.1"/>
    <property type="molecule type" value="Genomic_DNA"/>
</dbReference>
<evidence type="ECO:0000313" key="7">
    <source>
        <dbReference type="EMBL" id="KZO92326.1"/>
    </source>
</evidence>
<proteinExistence type="inferred from homology"/>
<dbReference type="InterPro" id="IPR050416">
    <property type="entry name" value="FAD-linked_Oxidoreductase"/>
</dbReference>
<reference evidence="7 8" key="1">
    <citation type="journal article" date="2016" name="Mol. Biol. Evol.">
        <title>Comparative Genomics of Early-Diverging Mushroom-Forming Fungi Provides Insights into the Origins of Lignocellulose Decay Capabilities.</title>
        <authorList>
            <person name="Nagy L.G."/>
            <person name="Riley R."/>
            <person name="Tritt A."/>
            <person name="Adam C."/>
            <person name="Daum C."/>
            <person name="Floudas D."/>
            <person name="Sun H."/>
            <person name="Yadav J.S."/>
            <person name="Pangilinan J."/>
            <person name="Larsson K.H."/>
            <person name="Matsuura K."/>
            <person name="Barry K."/>
            <person name="Labutti K."/>
            <person name="Kuo R."/>
            <person name="Ohm R.A."/>
            <person name="Bhattacharya S.S."/>
            <person name="Shirouzu T."/>
            <person name="Yoshinaga Y."/>
            <person name="Martin F.M."/>
            <person name="Grigoriev I.V."/>
            <person name="Hibbett D.S."/>
        </authorList>
    </citation>
    <scope>NUCLEOTIDE SEQUENCE [LARGE SCALE GENOMIC DNA]</scope>
    <source>
        <strain evidence="7 8">TUFC12733</strain>
    </source>
</reference>
<evidence type="ECO:0000313" key="8">
    <source>
        <dbReference type="Proteomes" id="UP000076738"/>
    </source>
</evidence>
<dbReference type="Pfam" id="PF08031">
    <property type="entry name" value="BBE"/>
    <property type="match status" value="1"/>
</dbReference>
<dbReference type="InterPro" id="IPR016166">
    <property type="entry name" value="FAD-bd_PCMH"/>
</dbReference>
<dbReference type="OrthoDB" id="9996127at2759"/>
<comment type="cofactor">
    <cofactor evidence="1">
        <name>FAD</name>
        <dbReference type="ChEBI" id="CHEBI:57692"/>
    </cofactor>
</comment>
<feature type="non-terminal residue" evidence="7">
    <location>
        <position position="1"/>
    </location>
</feature>
<keyword evidence="4" id="KW-0274">FAD</keyword>
<dbReference type="Gene3D" id="3.30.465.10">
    <property type="match status" value="1"/>
</dbReference>
<dbReference type="AlphaFoldDB" id="A0A167I5K4"/>
<organism evidence="7 8">
    <name type="scientific">Calocera viscosa (strain TUFC12733)</name>
    <dbReference type="NCBI Taxonomy" id="1330018"/>
    <lineage>
        <taxon>Eukaryota</taxon>
        <taxon>Fungi</taxon>
        <taxon>Dikarya</taxon>
        <taxon>Basidiomycota</taxon>
        <taxon>Agaricomycotina</taxon>
        <taxon>Dacrymycetes</taxon>
        <taxon>Dacrymycetales</taxon>
        <taxon>Dacrymycetaceae</taxon>
        <taxon>Calocera</taxon>
    </lineage>
</organism>
<comment type="similarity">
    <text evidence="2">Belongs to the oxygen-dependent FAD-linked oxidoreductase family.</text>
</comment>
<dbReference type="InterPro" id="IPR012951">
    <property type="entry name" value="BBE"/>
</dbReference>
<dbReference type="SUPFAM" id="SSF56176">
    <property type="entry name" value="FAD-binding/transporter-associated domain-like"/>
    <property type="match status" value="1"/>
</dbReference>
<feature type="domain" description="FAD-binding PCMH-type" evidence="6">
    <location>
        <begin position="1"/>
        <end position="120"/>
    </location>
</feature>
<sequence length="393" mass="42630">HPHAYVLVSPGVPQKHVDNFSSSHHLPAVTTSGNRILVPYHVPLSAHPVGSAVVLLAGFGFQSRLRGLSVDNLVEVEMVLADGRIVIVNEKENADLWWAVRGCGPAFGIVTRYVIKAFPIPIVFAGNLLYNFNPATTPSLIAHYRDTIKSCPKSMYANVLLTAGPPGKAGIVVIQICFFGPRSEGQPILDAILSWSGEACLLNAVSEKSFLSQQDSVERVLRSAGGKNSGEGGMEDRSWFIRSAMINGLGDDVIRETTRRFAETTDGCTWLFELAGGVLADFDEGGCISPATREAAFTVVAFHKWPSFGGDEDCIKAGEAWIQDVMGPIASGGPLPSFAERCEKLARITATYGKENFARLCQLKQQYDSTGLFRHSLWPFKKDGTLVMSPDDE</sequence>
<evidence type="ECO:0000256" key="5">
    <source>
        <dbReference type="ARBA" id="ARBA00023002"/>
    </source>
</evidence>
<dbReference type="PANTHER" id="PTHR42973:SF39">
    <property type="entry name" value="FAD-BINDING PCMH-TYPE DOMAIN-CONTAINING PROTEIN"/>
    <property type="match status" value="1"/>
</dbReference>
<dbReference type="PROSITE" id="PS51387">
    <property type="entry name" value="FAD_PCMH"/>
    <property type="match status" value="1"/>
</dbReference>
<dbReference type="GO" id="GO:0071949">
    <property type="term" value="F:FAD binding"/>
    <property type="evidence" value="ECO:0007669"/>
    <property type="project" value="InterPro"/>
</dbReference>
<protein>
    <recommendedName>
        <fullName evidence="6">FAD-binding PCMH-type domain-containing protein</fullName>
    </recommendedName>
</protein>
<evidence type="ECO:0000256" key="3">
    <source>
        <dbReference type="ARBA" id="ARBA00022630"/>
    </source>
</evidence>
<keyword evidence="5" id="KW-0560">Oxidoreductase</keyword>
<name>A0A167I5K4_CALVF</name>
<gene>
    <name evidence="7" type="ORF">CALVIDRAFT_466383</name>
</gene>
<dbReference type="STRING" id="1330018.A0A167I5K4"/>
<keyword evidence="8" id="KW-1185">Reference proteome</keyword>
<dbReference type="InterPro" id="IPR036318">
    <property type="entry name" value="FAD-bd_PCMH-like_sf"/>
</dbReference>